<dbReference type="EMBL" id="CP010519">
    <property type="protein sequence ID" value="AJE87516.1"/>
    <property type="molecule type" value="Genomic_DNA"/>
</dbReference>
<evidence type="ECO:0000256" key="1">
    <source>
        <dbReference type="SAM" id="MobiDB-lite"/>
    </source>
</evidence>
<proteinExistence type="predicted"/>
<protein>
    <submittedName>
        <fullName evidence="2">Uncharacterized protein</fullName>
    </submittedName>
</protein>
<feature type="region of interest" description="Disordered" evidence="1">
    <location>
        <begin position="1"/>
        <end position="45"/>
    </location>
</feature>
<gene>
    <name evidence="2" type="ORF">SLNWT_7140</name>
</gene>
<feature type="compositionally biased region" description="Gly residues" evidence="1">
    <location>
        <begin position="32"/>
        <end position="45"/>
    </location>
</feature>
<dbReference type="AlphaFoldDB" id="A0A0B5F9K1"/>
<name>A0A0B5F9K1_STRA4</name>
<dbReference type="KEGG" id="sals:SLNWT_7140"/>
<dbReference type="Proteomes" id="UP000031523">
    <property type="component" value="Chromosome"/>
</dbReference>
<reference evidence="2 3" key="1">
    <citation type="submission" date="2015-01" db="EMBL/GenBank/DDBJ databases">
        <title>Enhanced salinomycin production by adjusting the supply of polyketide extender units in Streptomyce albus DSM 41398.</title>
        <authorList>
            <person name="Lu C."/>
        </authorList>
    </citation>
    <scope>NUCLEOTIDE SEQUENCE [LARGE SCALE GENOMIC DNA]</scope>
    <source>
        <strain evidence="3">ATCC 21838 / DSM 41398 / FERM P-419 / JCM 4703 / NBRC 107858</strain>
    </source>
</reference>
<evidence type="ECO:0000313" key="2">
    <source>
        <dbReference type="EMBL" id="AJE87516.1"/>
    </source>
</evidence>
<sequence length="45" mass="4605">MDLLTLAEISTGEADEKKRHPQLARMSIGEAPRGGAGKASGGALL</sequence>
<accession>A0A0B5F9K1</accession>
<organism evidence="2 3">
    <name type="scientific">Streptomyces albus (strain ATCC 21838 / DSM 41398 / FERM P-419 / JCM 4703 / NBRC 107858)</name>
    <dbReference type="NCBI Taxonomy" id="1081613"/>
    <lineage>
        <taxon>Bacteria</taxon>
        <taxon>Bacillati</taxon>
        <taxon>Actinomycetota</taxon>
        <taxon>Actinomycetes</taxon>
        <taxon>Kitasatosporales</taxon>
        <taxon>Streptomycetaceae</taxon>
        <taxon>Streptomyces</taxon>
    </lineage>
</organism>
<keyword evidence="3" id="KW-1185">Reference proteome</keyword>
<evidence type="ECO:0000313" key="3">
    <source>
        <dbReference type="Proteomes" id="UP000031523"/>
    </source>
</evidence>